<proteinExistence type="predicted"/>
<organism evidence="1">
    <name type="scientific">Petromyces alliaceus</name>
    <name type="common">Aspergillus alliaceus</name>
    <dbReference type="NCBI Taxonomy" id="209559"/>
    <lineage>
        <taxon>Eukaryota</taxon>
        <taxon>Fungi</taxon>
        <taxon>Dikarya</taxon>
        <taxon>Ascomycota</taxon>
        <taxon>Pezizomycotina</taxon>
        <taxon>Eurotiomycetes</taxon>
        <taxon>Eurotiomycetidae</taxon>
        <taxon>Eurotiales</taxon>
        <taxon>Aspergillaceae</taxon>
        <taxon>Aspergillus</taxon>
        <taxon>Aspergillus subgen. Circumdati</taxon>
    </lineage>
</organism>
<name>A0A5N7CE23_PETAA</name>
<evidence type="ECO:0000313" key="1">
    <source>
        <dbReference type="EMBL" id="KAE8392391.1"/>
    </source>
</evidence>
<dbReference type="EMBL" id="ML735237">
    <property type="protein sequence ID" value="KAE8392391.1"/>
    <property type="molecule type" value="Genomic_DNA"/>
</dbReference>
<sequence>MLPCKQYSFRSTHLALTPMLLRFWRSRARNPTSIRTRRHSIWPTRRRPRSSAMYHHNKLLTSNFLHLSAPHKN</sequence>
<protein>
    <submittedName>
        <fullName evidence="1">Uncharacterized protein</fullName>
    </submittedName>
</protein>
<reference evidence="1" key="1">
    <citation type="submission" date="2019-04" db="EMBL/GenBank/DDBJ databases">
        <title>Friends and foes A comparative genomics studyof 23 Aspergillus species from section Flavi.</title>
        <authorList>
            <consortium name="DOE Joint Genome Institute"/>
            <person name="Kjaerbolling I."/>
            <person name="Vesth T."/>
            <person name="Frisvad J.C."/>
            <person name="Nybo J.L."/>
            <person name="Theobald S."/>
            <person name="Kildgaard S."/>
            <person name="Isbrandt T."/>
            <person name="Kuo A."/>
            <person name="Sato A."/>
            <person name="Lyhne E.K."/>
            <person name="Kogle M.E."/>
            <person name="Wiebenga A."/>
            <person name="Kun R.S."/>
            <person name="Lubbers R.J."/>
            <person name="Makela M.R."/>
            <person name="Barry K."/>
            <person name="Chovatia M."/>
            <person name="Clum A."/>
            <person name="Daum C."/>
            <person name="Haridas S."/>
            <person name="He G."/>
            <person name="LaButti K."/>
            <person name="Lipzen A."/>
            <person name="Mondo S."/>
            <person name="Riley R."/>
            <person name="Salamov A."/>
            <person name="Simmons B.A."/>
            <person name="Magnuson J.K."/>
            <person name="Henrissat B."/>
            <person name="Mortensen U.H."/>
            <person name="Larsen T.O."/>
            <person name="Devries R.P."/>
            <person name="Grigoriev I.V."/>
            <person name="Machida M."/>
            <person name="Baker S.E."/>
            <person name="Andersen M.R."/>
        </authorList>
    </citation>
    <scope>NUCLEOTIDE SEQUENCE [LARGE SCALE GENOMIC DNA]</scope>
    <source>
        <strain evidence="1">IBT 14317</strain>
    </source>
</reference>
<dbReference type="AlphaFoldDB" id="A0A5N7CE23"/>
<dbReference type="Proteomes" id="UP000326877">
    <property type="component" value="Unassembled WGS sequence"/>
</dbReference>
<gene>
    <name evidence="1" type="ORF">BDV23DRAFT_54984</name>
</gene>
<accession>A0A5N7CE23</accession>